<gene>
    <name evidence="1" type="ORF">ALP36_102654</name>
</gene>
<dbReference type="AlphaFoldDB" id="A0A3M5QWZ7"/>
<proteinExistence type="predicted"/>
<name>A0A3M5QWZ7_9PSED</name>
<evidence type="ECO:0000313" key="1">
    <source>
        <dbReference type="EMBL" id="RMU00988.1"/>
    </source>
</evidence>
<sequence length="52" mass="5813">MTRADWIKLMIAAARLPLRSDPANNQFDRPSAHGRIRFSIWLLSMGTAPSSS</sequence>
<accession>A0A3M5QWZ7</accession>
<protein>
    <submittedName>
        <fullName evidence="1">Uncharacterized protein</fullName>
    </submittedName>
</protein>
<evidence type="ECO:0000313" key="2">
    <source>
        <dbReference type="Proteomes" id="UP000274212"/>
    </source>
</evidence>
<comment type="caution">
    <text evidence="1">The sequence shown here is derived from an EMBL/GenBank/DDBJ whole genome shotgun (WGS) entry which is preliminary data.</text>
</comment>
<dbReference type="EMBL" id="RBTT01000465">
    <property type="protein sequence ID" value="RMU00988.1"/>
    <property type="molecule type" value="Genomic_DNA"/>
</dbReference>
<dbReference type="Proteomes" id="UP000274212">
    <property type="component" value="Unassembled WGS sequence"/>
</dbReference>
<reference evidence="1 2" key="1">
    <citation type="submission" date="2018-08" db="EMBL/GenBank/DDBJ databases">
        <title>Recombination of ecologically and evolutionarily significant loci maintains genetic cohesion in the Pseudomonas syringae species complex.</title>
        <authorList>
            <person name="Dillon M."/>
            <person name="Thakur S."/>
            <person name="Almeida R.N.D."/>
            <person name="Weir B.S."/>
            <person name="Guttman D.S."/>
        </authorList>
    </citation>
    <scope>NUCLEOTIDE SEQUENCE [LARGE SCALE GENOMIC DNA]</scope>
    <source>
        <strain evidence="1 2">ICMP 9829</strain>
    </source>
</reference>
<organism evidence="1 2">
    <name type="scientific">Pseudomonas syringae pv. coriandricola</name>
    <dbReference type="NCBI Taxonomy" id="264453"/>
    <lineage>
        <taxon>Bacteria</taxon>
        <taxon>Pseudomonadati</taxon>
        <taxon>Pseudomonadota</taxon>
        <taxon>Gammaproteobacteria</taxon>
        <taxon>Pseudomonadales</taxon>
        <taxon>Pseudomonadaceae</taxon>
        <taxon>Pseudomonas</taxon>
    </lineage>
</organism>